<protein>
    <recommendedName>
        <fullName evidence="3">DUF2514 domain-containing protein</fullName>
    </recommendedName>
</protein>
<sequence>MIPGSILAGGATLLRRVWPYALAVGLIAGAWAYADHRGYQRGADDVRAEWGAASLAAATKALNGERANRAEEARRHAAQMEAVEAHAQEMDGARRDAAGAVAAGDRLRAQIGGIIAACRTASNPAPAGGGAAAGSALDLLPELQRRLDEAADAIARHADAARAAGRACERSYDALTAGES</sequence>
<dbReference type="Proteomes" id="UP000198281">
    <property type="component" value="Unassembled WGS sequence"/>
</dbReference>
<dbReference type="EMBL" id="FZOS01000008">
    <property type="protein sequence ID" value="SNS52910.1"/>
    <property type="molecule type" value="Genomic_DNA"/>
</dbReference>
<keyword evidence="2" id="KW-1185">Reference proteome</keyword>
<dbReference type="Pfam" id="PF10721">
    <property type="entry name" value="DUF2514"/>
    <property type="match status" value="1"/>
</dbReference>
<dbReference type="InterPro" id="IPR019659">
    <property type="entry name" value="DUF2514"/>
</dbReference>
<proteinExistence type="predicted"/>
<organism evidence="1 2">
    <name type="scientific">Edaphosphingomonas laterariae</name>
    <dbReference type="NCBI Taxonomy" id="861865"/>
    <lineage>
        <taxon>Bacteria</taxon>
        <taxon>Pseudomonadati</taxon>
        <taxon>Pseudomonadota</taxon>
        <taxon>Alphaproteobacteria</taxon>
        <taxon>Sphingomonadales</taxon>
        <taxon>Rhizorhabdaceae</taxon>
        <taxon>Edaphosphingomonas</taxon>
    </lineage>
</organism>
<name>A0A239F790_9SPHN</name>
<gene>
    <name evidence="1" type="ORF">SAMN06295912_108105</name>
</gene>
<dbReference type="RefSeq" id="WP_179220782.1">
    <property type="nucleotide sequence ID" value="NZ_FZOS01000008.1"/>
</dbReference>
<dbReference type="AlphaFoldDB" id="A0A239F790"/>
<evidence type="ECO:0000313" key="1">
    <source>
        <dbReference type="EMBL" id="SNS52910.1"/>
    </source>
</evidence>
<accession>A0A239F790</accession>
<reference evidence="2" key="1">
    <citation type="submission" date="2017-06" db="EMBL/GenBank/DDBJ databases">
        <authorList>
            <person name="Varghese N."/>
            <person name="Submissions S."/>
        </authorList>
    </citation>
    <scope>NUCLEOTIDE SEQUENCE [LARGE SCALE GENOMIC DNA]</scope>
    <source>
        <strain evidence="2">LNB2</strain>
    </source>
</reference>
<evidence type="ECO:0000313" key="2">
    <source>
        <dbReference type="Proteomes" id="UP000198281"/>
    </source>
</evidence>
<evidence type="ECO:0008006" key="3">
    <source>
        <dbReference type="Google" id="ProtNLM"/>
    </source>
</evidence>